<name>A0A0S4KGX2_BODSA</name>
<accession>A0A0S4KGX2</accession>
<keyword evidence="1" id="KW-0472">Membrane</keyword>
<keyword evidence="1" id="KW-0812">Transmembrane</keyword>
<dbReference type="VEuPathDB" id="TriTrypDB:BSAL_49025"/>
<gene>
    <name evidence="2" type="ORF">BSAL_49025</name>
</gene>
<dbReference type="AlphaFoldDB" id="A0A0S4KGX2"/>
<proteinExistence type="predicted"/>
<dbReference type="Proteomes" id="UP000051952">
    <property type="component" value="Unassembled WGS sequence"/>
</dbReference>
<protein>
    <submittedName>
        <fullName evidence="2">Membrane-associated protein, putative</fullName>
    </submittedName>
</protein>
<evidence type="ECO:0000313" key="2">
    <source>
        <dbReference type="EMBL" id="CUI10779.1"/>
    </source>
</evidence>
<organism evidence="2 3">
    <name type="scientific">Bodo saltans</name>
    <name type="common">Flagellated protozoan</name>
    <dbReference type="NCBI Taxonomy" id="75058"/>
    <lineage>
        <taxon>Eukaryota</taxon>
        <taxon>Discoba</taxon>
        <taxon>Euglenozoa</taxon>
        <taxon>Kinetoplastea</taxon>
        <taxon>Metakinetoplastina</taxon>
        <taxon>Eubodonida</taxon>
        <taxon>Bodonidae</taxon>
        <taxon>Bodo</taxon>
    </lineage>
</organism>
<evidence type="ECO:0000256" key="1">
    <source>
        <dbReference type="SAM" id="Phobius"/>
    </source>
</evidence>
<keyword evidence="1" id="KW-1133">Transmembrane helix</keyword>
<evidence type="ECO:0000313" key="3">
    <source>
        <dbReference type="Proteomes" id="UP000051952"/>
    </source>
</evidence>
<keyword evidence="3" id="KW-1185">Reference proteome</keyword>
<dbReference type="EMBL" id="CYKH01000002">
    <property type="protein sequence ID" value="CUI10779.1"/>
    <property type="molecule type" value="Genomic_DNA"/>
</dbReference>
<feature type="transmembrane region" description="Helical" evidence="1">
    <location>
        <begin position="251"/>
        <end position="270"/>
    </location>
</feature>
<sequence>MAAVNLLASAVTNFASQSTQQQAAIFQTLSTAVSSTTNATQLAAMKAQTLSLMTSAVSSASFDPANGAAALTALAAVSIADSQSVVAALAVKLANDPTQAPGIVRTLEVAGITIATVKQSASSLGGTSVPGGAATLTIADGFVLPGASDDDVVSIAQAPSTRTPSARATGATRAAFFFFATVKQSASSLGGTALGGLTIADGFVLPGATDDDVTTSSTWETTGVRTEVRGGVVTCLTTHLTAFGSFSSSSVVGVAISAIVTLLAVVLQVLA</sequence>
<reference evidence="3" key="1">
    <citation type="submission" date="2015-09" db="EMBL/GenBank/DDBJ databases">
        <authorList>
            <consortium name="Pathogen Informatics"/>
        </authorList>
    </citation>
    <scope>NUCLEOTIDE SEQUENCE [LARGE SCALE GENOMIC DNA]</scope>
    <source>
        <strain evidence="3">Lake Konstanz</strain>
    </source>
</reference>